<dbReference type="OrthoDB" id="148878at2"/>
<accession>A0A1M5KZ92</accession>
<gene>
    <name evidence="2" type="ORF">SAMN05444003_0008</name>
</gene>
<dbReference type="PANTHER" id="PTHR38008">
    <property type="entry name" value="HEMOLYSIN-RELATED"/>
    <property type="match status" value="1"/>
</dbReference>
<dbReference type="PANTHER" id="PTHR38008:SF2">
    <property type="entry name" value="HEMOLYSIN"/>
    <property type="match status" value="1"/>
</dbReference>
<dbReference type="InterPro" id="IPR005590">
    <property type="entry name" value="DUF333"/>
</dbReference>
<keyword evidence="3" id="KW-1185">Reference proteome</keyword>
<proteinExistence type="predicted"/>
<evidence type="ECO:0000313" key="2">
    <source>
        <dbReference type="EMBL" id="SHG58087.1"/>
    </source>
</evidence>
<feature type="chain" id="PRO_5013245911" evidence="1">
    <location>
        <begin position="21"/>
        <end position="126"/>
    </location>
</feature>
<reference evidence="2 3" key="1">
    <citation type="submission" date="2016-11" db="EMBL/GenBank/DDBJ databases">
        <authorList>
            <person name="Jaros S."/>
            <person name="Januszkiewicz K."/>
            <person name="Wedrychowicz H."/>
        </authorList>
    </citation>
    <scope>NUCLEOTIDE SEQUENCE [LARGE SCALE GENOMIC DNA]</scope>
    <source>
        <strain evidence="2 3">DSM 28715</strain>
    </source>
</reference>
<organism evidence="2 3">
    <name type="scientific">Cognatiyoonia sediminum</name>
    <dbReference type="NCBI Taxonomy" id="1508389"/>
    <lineage>
        <taxon>Bacteria</taxon>
        <taxon>Pseudomonadati</taxon>
        <taxon>Pseudomonadota</taxon>
        <taxon>Alphaproteobacteria</taxon>
        <taxon>Rhodobacterales</taxon>
        <taxon>Paracoccaceae</taxon>
        <taxon>Cognatiyoonia</taxon>
    </lineage>
</organism>
<dbReference type="Pfam" id="PF03891">
    <property type="entry name" value="DUF333"/>
    <property type="match status" value="2"/>
</dbReference>
<feature type="signal peptide" evidence="1">
    <location>
        <begin position="1"/>
        <end position="20"/>
    </location>
</feature>
<evidence type="ECO:0000256" key="1">
    <source>
        <dbReference type="SAM" id="SignalP"/>
    </source>
</evidence>
<evidence type="ECO:0000313" key="3">
    <source>
        <dbReference type="Proteomes" id="UP000184074"/>
    </source>
</evidence>
<name>A0A1M5KZ92_9RHOB</name>
<keyword evidence="1" id="KW-0732">Signal</keyword>
<dbReference type="Proteomes" id="UP000184074">
    <property type="component" value="Unassembled WGS sequence"/>
</dbReference>
<sequence length="126" mass="13427">MKQLTLAIAGLTFAAGTASAQQLSPNPAATYCIENGGSYEIVQGANGATGICVQSDGTHVDAWDYFRQSQVLETTVQRLSNPAAVFCVEQGGAYQIVTDVSGAQRGLCVVLEAKTYDAWDYYRANH</sequence>
<dbReference type="AlphaFoldDB" id="A0A1M5KZ92"/>
<protein>
    <submittedName>
        <fullName evidence="2">Putative hemolysin</fullName>
    </submittedName>
</protein>
<dbReference type="EMBL" id="FQXB01000001">
    <property type="protein sequence ID" value="SHG58087.1"/>
    <property type="molecule type" value="Genomic_DNA"/>
</dbReference>
<dbReference type="RefSeq" id="WP_072898325.1">
    <property type="nucleotide sequence ID" value="NZ_FQXB01000001.1"/>
</dbReference>